<dbReference type="HOGENOM" id="CLU_021095_2_1_3"/>
<dbReference type="InterPro" id="IPR000055">
    <property type="entry name" value="Restrct_endonuc_typeI_TRD"/>
</dbReference>
<dbReference type="GO" id="GO:0009307">
    <property type="term" value="P:DNA restriction-modification system"/>
    <property type="evidence" value="ECO:0007669"/>
    <property type="project" value="UniProtKB-KW"/>
</dbReference>
<dbReference type="KEGG" id="cyj:Cyan7822_0693"/>
<keyword evidence="6" id="KW-1185">Reference proteome</keyword>
<proteinExistence type="inferred from homology"/>
<dbReference type="STRING" id="497965.Cyan7822_0693"/>
<evidence type="ECO:0000256" key="1">
    <source>
        <dbReference type="ARBA" id="ARBA00010923"/>
    </source>
</evidence>
<keyword evidence="3" id="KW-0238">DNA-binding</keyword>
<dbReference type="GO" id="GO:0003677">
    <property type="term" value="F:DNA binding"/>
    <property type="evidence" value="ECO:0007669"/>
    <property type="project" value="UniProtKB-KW"/>
</dbReference>
<comment type="similarity">
    <text evidence="1">Belongs to the type-I restriction system S methylase family.</text>
</comment>
<dbReference type="REBASE" id="27782">
    <property type="entry name" value="S.Csp7822ORF692P"/>
</dbReference>
<dbReference type="OrthoDB" id="9815652at2"/>
<evidence type="ECO:0000256" key="3">
    <source>
        <dbReference type="ARBA" id="ARBA00023125"/>
    </source>
</evidence>
<dbReference type="Pfam" id="PF01420">
    <property type="entry name" value="Methylase_S"/>
    <property type="match status" value="1"/>
</dbReference>
<organism evidence="5 6">
    <name type="scientific">Gloeothece verrucosa (strain PCC 7822)</name>
    <name type="common">Cyanothece sp. (strain PCC 7822)</name>
    <dbReference type="NCBI Taxonomy" id="497965"/>
    <lineage>
        <taxon>Bacteria</taxon>
        <taxon>Bacillati</taxon>
        <taxon>Cyanobacteriota</taxon>
        <taxon>Cyanophyceae</taxon>
        <taxon>Oscillatoriophycideae</taxon>
        <taxon>Chroococcales</taxon>
        <taxon>Aphanothecaceae</taxon>
        <taxon>Gloeothece</taxon>
        <taxon>Gloeothece verrucosa</taxon>
    </lineage>
</organism>
<keyword evidence="2" id="KW-0680">Restriction system</keyword>
<dbReference type="Proteomes" id="UP000008206">
    <property type="component" value="Chromosome"/>
</dbReference>
<dbReference type="eggNOG" id="COG0732">
    <property type="taxonomic scope" value="Bacteria"/>
</dbReference>
<sequence>MNFKSTKWQVVTLEDIAQKDGHGFVDGPFGSNLPASEYVPFGIPVIRGTNLSLGTTRFKDDEFVFVSEETAKRLERSLCEPGDIIFTKKGTLGQTAIIPFNHKYQKFLLSSNQMKLTVDIQKAEPLFVYYYVSSFTSRSKIIQDSEATGVPKTNLTYLRKFPIVLPPLPEQKAIAHILGTLDDKIELNQQMNQTLEAMARAIFKSWFVDFDPVRAKMEGKQLVGMDEATAALFPDSFEESDLGLIPKGWRVSTLDEVTEFVLGGDWGKDLASEQYNQPAYCIRGADIPDLQNAGLGKMPIRYLKASSLKKRSLQAGNIVIEISGGSPTQSTGRPVLITLNLLDRLSYPLVCSNFCRLIFLKEDISPNFIYLWLRWLYASDSFLQYENGTTGIKNLAYKIFSEKYELVLPQQYVLKVFEKTTQPLFKKRDANGLQSEILATIRDTLLPKLMSGQIRVKEAEKMIEEVL</sequence>
<dbReference type="InterPro" id="IPR044946">
    <property type="entry name" value="Restrct_endonuc_typeI_TRD_sf"/>
</dbReference>
<dbReference type="RefSeq" id="WP_013320835.1">
    <property type="nucleotide sequence ID" value="NC_014501.1"/>
</dbReference>
<name>E0UAI4_GLOV7</name>
<dbReference type="InterPro" id="IPR052021">
    <property type="entry name" value="Type-I_RS_S_subunit"/>
</dbReference>
<dbReference type="Gene3D" id="3.90.220.20">
    <property type="entry name" value="DNA methylase specificity domains"/>
    <property type="match status" value="2"/>
</dbReference>
<evidence type="ECO:0000313" key="5">
    <source>
        <dbReference type="EMBL" id="ADN12725.1"/>
    </source>
</evidence>
<dbReference type="EMBL" id="CP002198">
    <property type="protein sequence ID" value="ADN12725.1"/>
    <property type="molecule type" value="Genomic_DNA"/>
</dbReference>
<dbReference type="SUPFAM" id="SSF116734">
    <property type="entry name" value="DNA methylase specificity domain"/>
    <property type="match status" value="2"/>
</dbReference>
<reference evidence="6" key="1">
    <citation type="journal article" date="2011" name="MBio">
        <title>Novel metabolic attributes of the genus Cyanothece, comprising a group of unicellular nitrogen-fixing Cyanobacteria.</title>
        <authorList>
            <person name="Bandyopadhyay A."/>
            <person name="Elvitigala T."/>
            <person name="Welsh E."/>
            <person name="Stockel J."/>
            <person name="Liberton M."/>
            <person name="Min H."/>
            <person name="Sherman L.A."/>
            <person name="Pakrasi H.B."/>
        </authorList>
    </citation>
    <scope>NUCLEOTIDE SEQUENCE [LARGE SCALE GENOMIC DNA]</scope>
    <source>
        <strain evidence="6">PCC 7822</strain>
    </source>
</reference>
<protein>
    <submittedName>
        <fullName evidence="5">Restriction modification system DNA specificity domain protein</fullName>
    </submittedName>
</protein>
<feature type="domain" description="Type I restriction modification DNA specificity" evidence="4">
    <location>
        <begin position="7"/>
        <end position="196"/>
    </location>
</feature>
<evidence type="ECO:0000256" key="2">
    <source>
        <dbReference type="ARBA" id="ARBA00022747"/>
    </source>
</evidence>
<evidence type="ECO:0000313" key="6">
    <source>
        <dbReference type="Proteomes" id="UP000008206"/>
    </source>
</evidence>
<dbReference type="PANTHER" id="PTHR30408:SF13">
    <property type="entry name" value="TYPE I RESTRICTION ENZYME HINDI SPECIFICITY SUBUNIT"/>
    <property type="match status" value="1"/>
</dbReference>
<accession>E0UAI4</accession>
<dbReference type="AlphaFoldDB" id="E0UAI4"/>
<dbReference type="PANTHER" id="PTHR30408">
    <property type="entry name" value="TYPE-1 RESTRICTION ENZYME ECOKI SPECIFICITY PROTEIN"/>
    <property type="match status" value="1"/>
</dbReference>
<gene>
    <name evidence="5" type="ordered locus">Cyan7822_0693</name>
</gene>
<evidence type="ECO:0000259" key="4">
    <source>
        <dbReference type="Pfam" id="PF01420"/>
    </source>
</evidence>